<dbReference type="PROSITE" id="PS00521">
    <property type="entry name" value="P5CR"/>
    <property type="match status" value="1"/>
</dbReference>
<feature type="binding site" evidence="11">
    <location>
        <position position="51"/>
    </location>
    <ligand>
        <name>NADPH</name>
        <dbReference type="ChEBI" id="CHEBI:57783"/>
    </ligand>
</feature>
<evidence type="ECO:0000259" key="14">
    <source>
        <dbReference type="Pfam" id="PF14748"/>
    </source>
</evidence>
<evidence type="ECO:0000256" key="9">
    <source>
        <dbReference type="ARBA" id="ARBA00050547"/>
    </source>
</evidence>
<comment type="catalytic activity">
    <reaction evidence="9">
        <text>L-proline + NAD(+) = (S)-1-pyrroline-5-carboxylate + NADH + 2 H(+)</text>
        <dbReference type="Rhea" id="RHEA:14105"/>
        <dbReference type="ChEBI" id="CHEBI:15378"/>
        <dbReference type="ChEBI" id="CHEBI:17388"/>
        <dbReference type="ChEBI" id="CHEBI:57540"/>
        <dbReference type="ChEBI" id="CHEBI:57945"/>
        <dbReference type="ChEBI" id="CHEBI:60039"/>
        <dbReference type="EC" id="1.5.1.2"/>
    </reaction>
</comment>
<proteinExistence type="inferred from homology"/>
<keyword evidence="8 12" id="KW-0560">Oxidoreductase</keyword>
<dbReference type="InterPro" id="IPR053790">
    <property type="entry name" value="P5CR-like_CS"/>
</dbReference>
<dbReference type="EC" id="1.5.1.2" evidence="12"/>
<evidence type="ECO:0000256" key="2">
    <source>
        <dbReference type="ARBA" id="ARBA00005525"/>
    </source>
</evidence>
<dbReference type="OrthoDB" id="10263291at2759"/>
<dbReference type="GO" id="GO:0005737">
    <property type="term" value="C:cytoplasm"/>
    <property type="evidence" value="ECO:0007669"/>
    <property type="project" value="UniProtKB-SubCell"/>
</dbReference>
<keyword evidence="5 12" id="KW-0028">Amino-acid biosynthesis</keyword>
<comment type="subcellular location">
    <subcellularLocation>
        <location evidence="1">Cytoplasm</location>
    </subcellularLocation>
</comment>
<dbReference type="RefSeq" id="XP_028526755.1">
    <property type="nucleotide sequence ID" value="XM_028675199.1"/>
</dbReference>
<dbReference type="HAMAP" id="MF_01925">
    <property type="entry name" value="P5C_reductase"/>
    <property type="match status" value="1"/>
</dbReference>
<comment type="catalytic activity">
    <reaction evidence="10 12">
        <text>L-proline + NADP(+) = (S)-1-pyrroline-5-carboxylate + NADPH + 2 H(+)</text>
        <dbReference type="Rhea" id="RHEA:14109"/>
        <dbReference type="ChEBI" id="CHEBI:15378"/>
        <dbReference type="ChEBI" id="CHEBI:17388"/>
        <dbReference type="ChEBI" id="CHEBI:57783"/>
        <dbReference type="ChEBI" id="CHEBI:58349"/>
        <dbReference type="ChEBI" id="CHEBI:60039"/>
        <dbReference type="EC" id="1.5.1.2"/>
    </reaction>
</comment>
<feature type="domain" description="Pyrroline-5-carboxylate reductase dimerisation" evidence="14">
    <location>
        <begin position="155"/>
        <end position="258"/>
    </location>
</feature>
<dbReference type="PANTHER" id="PTHR11645:SF0">
    <property type="entry name" value="PYRROLINE-5-CARBOXYLATE REDUCTASE 3"/>
    <property type="match status" value="1"/>
</dbReference>
<comment type="pathway">
    <text evidence="12">Amino-acid biosynthesis; L-proline biosynthesis; L-proline from L-glutamate 5-semialdehyde: step 1/1.</text>
</comment>
<dbReference type="GO" id="GO:0055129">
    <property type="term" value="P:L-proline biosynthetic process"/>
    <property type="evidence" value="ECO:0007669"/>
    <property type="project" value="UniProtKB-UniPathway"/>
</dbReference>
<reference evidence="15" key="1">
    <citation type="submission" date="2015-04" db="EMBL/GenBank/DDBJ databases">
        <authorList>
            <consortium name="Pathogen Informatics"/>
        </authorList>
    </citation>
    <scope>NUCLEOTIDE SEQUENCE [LARGE SCALE GENOMIC DNA]</scope>
    <source>
        <strain evidence="15">8A</strain>
    </source>
</reference>
<dbReference type="InterPro" id="IPR008927">
    <property type="entry name" value="6-PGluconate_DH-like_C_sf"/>
</dbReference>
<dbReference type="InterPro" id="IPR029036">
    <property type="entry name" value="P5CR_dimer"/>
</dbReference>
<feature type="binding site" evidence="11">
    <location>
        <begin position="9"/>
        <end position="14"/>
    </location>
    <ligand>
        <name>NADP(+)</name>
        <dbReference type="ChEBI" id="CHEBI:58349"/>
    </ligand>
</feature>
<dbReference type="Pfam" id="PF14748">
    <property type="entry name" value="P5CR_dimer"/>
    <property type="match status" value="1"/>
</dbReference>
<dbReference type="GO" id="GO:0004735">
    <property type="term" value="F:pyrroline-5-carboxylate reductase activity"/>
    <property type="evidence" value="ECO:0007669"/>
    <property type="project" value="UniProtKB-EC"/>
</dbReference>
<evidence type="ECO:0000256" key="3">
    <source>
        <dbReference type="ARBA" id="ARBA00021413"/>
    </source>
</evidence>
<evidence type="ECO:0000256" key="8">
    <source>
        <dbReference type="ARBA" id="ARBA00023002"/>
    </source>
</evidence>
<dbReference type="PIRSF" id="PIRSF000193">
    <property type="entry name" value="Pyrrol-5-carb_rd"/>
    <property type="match status" value="1"/>
</dbReference>
<evidence type="ECO:0000256" key="6">
    <source>
        <dbReference type="ARBA" id="ARBA00022650"/>
    </source>
</evidence>
<name>A0A1J1GNR9_PLAGA</name>
<dbReference type="Gene3D" id="1.10.3730.10">
    <property type="entry name" value="ProC C-terminal domain-like"/>
    <property type="match status" value="1"/>
</dbReference>
<dbReference type="SUPFAM" id="SSF51735">
    <property type="entry name" value="NAD(P)-binding Rossmann-fold domains"/>
    <property type="match status" value="1"/>
</dbReference>
<evidence type="ECO:0000256" key="1">
    <source>
        <dbReference type="ARBA" id="ARBA00004496"/>
    </source>
</evidence>
<keyword evidence="4" id="KW-0963">Cytoplasm</keyword>
<feature type="binding site" evidence="11">
    <location>
        <begin position="64"/>
        <end position="67"/>
    </location>
    <ligand>
        <name>NADP(+)</name>
        <dbReference type="ChEBI" id="CHEBI:58349"/>
    </ligand>
</feature>
<dbReference type="EMBL" id="CVMV01000019">
    <property type="protein sequence ID" value="CRG93934.1"/>
    <property type="molecule type" value="Genomic_DNA"/>
</dbReference>
<dbReference type="InterPro" id="IPR028939">
    <property type="entry name" value="P5C_Rdtase_cat_N"/>
</dbReference>
<gene>
    <name evidence="15" type="ORF">PGAL8A_00164300</name>
</gene>
<protein>
    <recommendedName>
        <fullName evidence="3 12">Pyrroline-5-carboxylate reductase</fullName>
        <ecNumber evidence="12">1.5.1.2</ecNumber>
    </recommendedName>
</protein>
<feature type="domain" description="Pyrroline-5-carboxylate reductase catalytic N-terminal" evidence="13">
    <location>
        <begin position="5"/>
        <end position="92"/>
    </location>
</feature>
<evidence type="ECO:0000256" key="11">
    <source>
        <dbReference type="PIRSR" id="PIRSR000193-1"/>
    </source>
</evidence>
<organism evidence="15 16">
    <name type="scientific">Plasmodium gallinaceum</name>
    <dbReference type="NCBI Taxonomy" id="5849"/>
    <lineage>
        <taxon>Eukaryota</taxon>
        <taxon>Sar</taxon>
        <taxon>Alveolata</taxon>
        <taxon>Apicomplexa</taxon>
        <taxon>Aconoidasida</taxon>
        <taxon>Haemosporida</taxon>
        <taxon>Plasmodiidae</taxon>
        <taxon>Plasmodium</taxon>
        <taxon>Plasmodium (Haemamoeba)</taxon>
    </lineage>
</organism>
<evidence type="ECO:0000256" key="12">
    <source>
        <dbReference type="RuleBase" id="RU003903"/>
    </source>
</evidence>
<dbReference type="NCBIfam" id="TIGR00112">
    <property type="entry name" value="proC"/>
    <property type="match status" value="1"/>
</dbReference>
<dbReference type="VEuPathDB" id="PlasmoDB:PGAL8A_00164300"/>
<sequence length="261" mass="28554">MENIKLGFIGLGNMGSALANRIANTNVVKKENIYYYGPSKKDNTFKYLNSNKEIACKCDIIICAVKPDVAGSVLKDIKTNLSEKLLISICAGIKIERLEQIVGENIKIVRVMPNTPCLVGEGSSTFCVNKNVNDIDKKYVIDIFNSCGIIHEIKEKDMDIASSLIGACPAYVCLFIESLIDAGVKNGLSRELSKKLILKSIYGSVKLVEESNLPVQQLKDNVCSPGGITAEALFTLEKNQFKFAIIDAITSGCEKSKTLFK</sequence>
<dbReference type="InterPro" id="IPR000304">
    <property type="entry name" value="Pyrroline-COOH_reductase"/>
</dbReference>
<comment type="caution">
    <text evidence="15">The sequence shown here is derived from an EMBL/GenBank/DDBJ whole genome shotgun (WGS) entry which is preliminary data.</text>
</comment>
<evidence type="ECO:0000259" key="13">
    <source>
        <dbReference type="Pfam" id="PF03807"/>
    </source>
</evidence>
<keyword evidence="7 11" id="KW-0521">NADP</keyword>
<evidence type="ECO:0000313" key="15">
    <source>
        <dbReference type="EMBL" id="CRG93934.1"/>
    </source>
</evidence>
<dbReference type="AlphaFoldDB" id="A0A1J1GNR9"/>
<dbReference type="FunFam" id="1.10.3730.10:FF:000001">
    <property type="entry name" value="Pyrroline-5-carboxylate reductase"/>
    <property type="match status" value="1"/>
</dbReference>
<dbReference type="InterPro" id="IPR036291">
    <property type="entry name" value="NAD(P)-bd_dom_sf"/>
</dbReference>
<comment type="similarity">
    <text evidence="2 12">Belongs to the pyrroline-5-carboxylate reductase family.</text>
</comment>
<dbReference type="Proteomes" id="UP000220797">
    <property type="component" value="Unassembled WGS sequence"/>
</dbReference>
<evidence type="ECO:0000256" key="10">
    <source>
        <dbReference type="ARBA" id="ARBA00052690"/>
    </source>
</evidence>
<evidence type="ECO:0000313" key="16">
    <source>
        <dbReference type="Proteomes" id="UP000220797"/>
    </source>
</evidence>
<keyword evidence="6 12" id="KW-0641">Proline biosynthesis</keyword>
<dbReference type="SUPFAM" id="SSF48179">
    <property type="entry name" value="6-phosphogluconate dehydrogenase C-terminal domain-like"/>
    <property type="match status" value="1"/>
</dbReference>
<accession>A0A1J1GNR9</accession>
<dbReference type="FunFam" id="3.40.50.720:FF:000190">
    <property type="entry name" value="Pyrroline-5-carboxylate reductase"/>
    <property type="match status" value="1"/>
</dbReference>
<dbReference type="Gene3D" id="3.40.50.720">
    <property type="entry name" value="NAD(P)-binding Rossmann-like Domain"/>
    <property type="match status" value="1"/>
</dbReference>
<keyword evidence="16" id="KW-1185">Reference proteome</keyword>
<dbReference type="Pfam" id="PF03807">
    <property type="entry name" value="F420_oxidored"/>
    <property type="match status" value="1"/>
</dbReference>
<dbReference type="UniPathway" id="UPA00098">
    <property type="reaction ID" value="UER00361"/>
</dbReference>
<evidence type="ECO:0000256" key="7">
    <source>
        <dbReference type="ARBA" id="ARBA00022857"/>
    </source>
</evidence>
<evidence type="ECO:0000256" key="5">
    <source>
        <dbReference type="ARBA" id="ARBA00022605"/>
    </source>
</evidence>
<dbReference type="GeneID" id="39730168"/>
<dbReference type="OMA" id="YYFIESL"/>
<dbReference type="PANTHER" id="PTHR11645">
    <property type="entry name" value="PYRROLINE-5-CARBOXYLATE REDUCTASE"/>
    <property type="match status" value="1"/>
</dbReference>
<evidence type="ECO:0000256" key="4">
    <source>
        <dbReference type="ARBA" id="ARBA00022490"/>
    </source>
</evidence>